<dbReference type="PANTHER" id="PTHR30118">
    <property type="entry name" value="HTH-TYPE TRANSCRIPTIONAL REGULATOR LEUO-RELATED"/>
    <property type="match status" value="1"/>
</dbReference>
<dbReference type="GO" id="GO:0003700">
    <property type="term" value="F:DNA-binding transcription factor activity"/>
    <property type="evidence" value="ECO:0007669"/>
    <property type="project" value="InterPro"/>
</dbReference>
<dbReference type="InterPro" id="IPR005119">
    <property type="entry name" value="LysR_subst-bd"/>
</dbReference>
<evidence type="ECO:0000313" key="6">
    <source>
        <dbReference type="EMBL" id="RMN99386.1"/>
    </source>
</evidence>
<sequence>MQLPSAECLKTLSKGWTGFAKGQSDCLLMLSCSCRPDPPIAAPARCPMLNSNALRKLDMQDLMVFVSVYEQRNLTLVAEALQVSQSTVSYCLKKLRANFEDDLFISTRNGMRPTRKALAMLDHVQQILRTVNLCHDGLKLFDPTRRQTTFNVCAPEYFELLVLPHLMRDFVAAGFSVTVNVQTLDRQLPIEQLDDGRVDLVLCLGPGFHQVPESLLSLVLLEDDLVGVMDTRFAPQSALLDTATFVERSHVYPRPWISDSNMVEGWLQRQGLEREIVARANSYHEALQLLEGTDFILILPRRIQTLLGNEPWVSVFELPPDLTGFSLDMVWSAQADQEEANGWLREQIVKVCAERGLL</sequence>
<name>A0A3M3RSG5_PSECA</name>
<comment type="caution">
    <text evidence="6">The sequence shown here is derived from an EMBL/GenBank/DDBJ whole genome shotgun (WGS) entry which is preliminary data.</text>
</comment>
<comment type="similarity">
    <text evidence="1">Belongs to the LysR transcriptional regulatory family.</text>
</comment>
<gene>
    <name evidence="6" type="ORF">ALQ51_05006</name>
</gene>
<feature type="domain" description="HTH lysR-type" evidence="5">
    <location>
        <begin position="57"/>
        <end position="114"/>
    </location>
</feature>
<keyword evidence="3" id="KW-0238">DNA-binding</keyword>
<accession>A0A3M3RSG5</accession>
<dbReference type="Pfam" id="PF00126">
    <property type="entry name" value="HTH_1"/>
    <property type="match status" value="1"/>
</dbReference>
<proteinExistence type="inferred from homology"/>
<evidence type="ECO:0000256" key="3">
    <source>
        <dbReference type="ARBA" id="ARBA00023125"/>
    </source>
</evidence>
<evidence type="ECO:0000256" key="2">
    <source>
        <dbReference type="ARBA" id="ARBA00023015"/>
    </source>
</evidence>
<dbReference type="SUPFAM" id="SSF46785">
    <property type="entry name" value="Winged helix' DNA-binding domain"/>
    <property type="match status" value="1"/>
</dbReference>
<evidence type="ECO:0000256" key="1">
    <source>
        <dbReference type="ARBA" id="ARBA00009437"/>
    </source>
</evidence>
<dbReference type="Gene3D" id="1.10.10.10">
    <property type="entry name" value="Winged helix-like DNA-binding domain superfamily/Winged helix DNA-binding domain"/>
    <property type="match status" value="1"/>
</dbReference>
<dbReference type="Pfam" id="PF03466">
    <property type="entry name" value="LysR_substrate"/>
    <property type="match status" value="1"/>
</dbReference>
<dbReference type="InterPro" id="IPR000847">
    <property type="entry name" value="LysR_HTH_N"/>
</dbReference>
<dbReference type="PROSITE" id="PS50931">
    <property type="entry name" value="HTH_LYSR"/>
    <property type="match status" value="1"/>
</dbReference>
<dbReference type="Proteomes" id="UP000270524">
    <property type="component" value="Unassembled WGS sequence"/>
</dbReference>
<dbReference type="SUPFAM" id="SSF53850">
    <property type="entry name" value="Periplasmic binding protein-like II"/>
    <property type="match status" value="1"/>
</dbReference>
<dbReference type="Gene3D" id="3.40.190.10">
    <property type="entry name" value="Periplasmic binding protein-like II"/>
    <property type="match status" value="2"/>
</dbReference>
<evidence type="ECO:0000256" key="4">
    <source>
        <dbReference type="ARBA" id="ARBA00023163"/>
    </source>
</evidence>
<dbReference type="InterPro" id="IPR037402">
    <property type="entry name" value="YidZ_PBP2"/>
</dbReference>
<organism evidence="6 7">
    <name type="scientific">Pseudomonas cannabina</name>
    <dbReference type="NCBI Taxonomy" id="86840"/>
    <lineage>
        <taxon>Bacteria</taxon>
        <taxon>Pseudomonadati</taxon>
        <taxon>Pseudomonadota</taxon>
        <taxon>Gammaproteobacteria</taxon>
        <taxon>Pseudomonadales</taxon>
        <taxon>Pseudomonadaceae</taxon>
        <taxon>Pseudomonas</taxon>
    </lineage>
</organism>
<keyword evidence="4" id="KW-0804">Transcription</keyword>
<dbReference type="GO" id="GO:0003677">
    <property type="term" value="F:DNA binding"/>
    <property type="evidence" value="ECO:0007669"/>
    <property type="project" value="UniProtKB-KW"/>
</dbReference>
<protein>
    <submittedName>
        <fullName evidence="6">LysR family transcriptional regulator</fullName>
    </submittedName>
</protein>
<dbReference type="InterPro" id="IPR036390">
    <property type="entry name" value="WH_DNA-bd_sf"/>
</dbReference>
<dbReference type="EMBL" id="RBPJ01000106">
    <property type="protein sequence ID" value="RMN99386.1"/>
    <property type="molecule type" value="Genomic_DNA"/>
</dbReference>
<dbReference type="AlphaFoldDB" id="A0A3M3RSG5"/>
<evidence type="ECO:0000313" key="7">
    <source>
        <dbReference type="Proteomes" id="UP000270524"/>
    </source>
</evidence>
<dbReference type="CDD" id="cd08417">
    <property type="entry name" value="PBP2_Nitroaromatics_like"/>
    <property type="match status" value="1"/>
</dbReference>
<dbReference type="InterPro" id="IPR050389">
    <property type="entry name" value="LysR-type_TF"/>
</dbReference>
<reference evidence="6 7" key="1">
    <citation type="submission" date="2018-08" db="EMBL/GenBank/DDBJ databases">
        <title>Recombination of ecologically and evolutionarily significant loci maintains genetic cohesion in the Pseudomonas syringae species complex.</title>
        <authorList>
            <person name="Dillon M."/>
            <person name="Thakur S."/>
            <person name="Almeida R.N.D."/>
            <person name="Weir B.S."/>
            <person name="Guttman D.S."/>
        </authorList>
    </citation>
    <scope>NUCLEOTIDE SEQUENCE [LARGE SCALE GENOMIC DNA]</scope>
    <source>
        <strain evidence="6 7">ICMP 15203</strain>
    </source>
</reference>
<dbReference type="PANTHER" id="PTHR30118:SF15">
    <property type="entry name" value="TRANSCRIPTIONAL REGULATORY PROTEIN"/>
    <property type="match status" value="1"/>
</dbReference>
<keyword evidence="2" id="KW-0805">Transcription regulation</keyword>
<dbReference type="InterPro" id="IPR036388">
    <property type="entry name" value="WH-like_DNA-bd_sf"/>
</dbReference>
<evidence type="ECO:0000259" key="5">
    <source>
        <dbReference type="PROSITE" id="PS50931"/>
    </source>
</evidence>